<dbReference type="Proteomes" id="UP001558613">
    <property type="component" value="Unassembled WGS sequence"/>
</dbReference>
<dbReference type="EMBL" id="JAYMGO010000011">
    <property type="protein sequence ID" value="KAL1265136.1"/>
    <property type="molecule type" value="Genomic_DNA"/>
</dbReference>
<name>A0ABR3MKG1_9TELE</name>
<accession>A0ABR3MKG1</accession>
<reference evidence="2 3" key="1">
    <citation type="submission" date="2023-09" db="EMBL/GenBank/DDBJ databases">
        <authorList>
            <person name="Wang M."/>
        </authorList>
    </citation>
    <scope>NUCLEOTIDE SEQUENCE [LARGE SCALE GENOMIC DNA]</scope>
    <source>
        <strain evidence="2">GT-2023</strain>
        <tissue evidence="2">Liver</tissue>
    </source>
</reference>
<comment type="caution">
    <text evidence="2">The sequence shown here is derived from an EMBL/GenBank/DDBJ whole genome shotgun (WGS) entry which is preliminary data.</text>
</comment>
<evidence type="ECO:0000259" key="1">
    <source>
        <dbReference type="Pfam" id="PF20499"/>
    </source>
</evidence>
<evidence type="ECO:0000313" key="3">
    <source>
        <dbReference type="Proteomes" id="UP001558613"/>
    </source>
</evidence>
<proteinExistence type="predicted"/>
<dbReference type="PANTHER" id="PTHR24401">
    <property type="entry name" value="SI:CH211-243P7.3-RELATED"/>
    <property type="match status" value="1"/>
</dbReference>
<dbReference type="PANTHER" id="PTHR24401:SF29">
    <property type="entry name" value="SI:CH211-243P7.3-RELATED"/>
    <property type="match status" value="1"/>
</dbReference>
<dbReference type="Pfam" id="PF20499">
    <property type="entry name" value="DUF6729"/>
    <property type="match status" value="1"/>
</dbReference>
<keyword evidence="3" id="KW-1185">Reference proteome</keyword>
<feature type="domain" description="DUF6729" evidence="1">
    <location>
        <begin position="1"/>
        <end position="166"/>
    </location>
</feature>
<dbReference type="InterPro" id="IPR046616">
    <property type="entry name" value="DUF6729"/>
</dbReference>
<gene>
    <name evidence="2" type="ORF">QQF64_003163</name>
</gene>
<sequence>MPYHLWKVRLSCPVCGKQLTGYGAHKRAHHVLDVDRYYLMITDTLWCSSAGCKTSYISTSKTILDQLDLAHRMEFRLILTQKYACDMRVIRFLRERTLGNTPSRLVRQVKENHSEEWLKRVCRYLGACSDFVAQPSLLPVKFQDPPEPVAIPSHRWMLSVYGRDILSSLDHIKASITSTFGNILKMDSTKKITKKLSGLAKETALWLTSVSNEVGQILISVLTAQEGPALDTMVADLIRRYSNAGVAPPQLLYVDCECCREGTGESKLKQRLSSCIFEWDSGNVALLCQAKREQLKREGVPGITEKLVEQQITKEELALHCRRRTRGEQTIIMIEQLLNELMGVKGRDFLGVPLLDHERMQHIWQIQKKHVKCIQDEASIPLYTVTDITTKEGIVLPNYRCARGSTSLESFHLHLNRFIPGTSANSLNFQLYLLEGLNRWNQDREAASLAVRPPSLLSYSGDLVHCVNNYSVKVLGRKLVPSFQPPTVYTGRALQDVQPDSEETEQMLEDVGTEEELEDEGFEDSGLDPTIGLLDPSSDPSPVTTSSAIISTPISLQTTAGPSGPATDITTAALGQQLVADEQTTAPSFPTAVPTSLASAPPYSSVISASLSSTPTTSPSGLPAMTPTAPQQQLAVDERCIPGMDKVDSLAEYLVGLRNETGQTLNSQQASTIIALWQNLLPYDQQRVAYSARRQSHLTTGRFRDYSKIRQLVLGNGAVMQSSTLQLFDVNQTTLIQWHNKRLKRQECNILLQGVNLPSSIPVAPVPLPPVQVRPTAAPPQPGPLHQYHLPQSTAGQAVDKRKSAGLAQHTHSLQSVCPRLPAQRQLFPQQTCPTTPATFPTVSSLSSASDPLVYMSLNPQVSVSKRIAPAGPLSSPPPVRRPYNRKVEKNKCSLCQQPRNKESGHSQYYGYIYCPQNAGIPLDQWMEEMRKKRAEKK</sequence>
<protein>
    <recommendedName>
        <fullName evidence="1">DUF6729 domain-containing protein</fullName>
    </recommendedName>
</protein>
<evidence type="ECO:0000313" key="2">
    <source>
        <dbReference type="EMBL" id="KAL1265136.1"/>
    </source>
</evidence>
<organism evidence="2 3">
    <name type="scientific">Cirrhinus molitorella</name>
    <name type="common">mud carp</name>
    <dbReference type="NCBI Taxonomy" id="172907"/>
    <lineage>
        <taxon>Eukaryota</taxon>
        <taxon>Metazoa</taxon>
        <taxon>Chordata</taxon>
        <taxon>Craniata</taxon>
        <taxon>Vertebrata</taxon>
        <taxon>Euteleostomi</taxon>
        <taxon>Actinopterygii</taxon>
        <taxon>Neopterygii</taxon>
        <taxon>Teleostei</taxon>
        <taxon>Ostariophysi</taxon>
        <taxon>Cypriniformes</taxon>
        <taxon>Cyprinidae</taxon>
        <taxon>Labeoninae</taxon>
        <taxon>Labeonini</taxon>
        <taxon>Cirrhinus</taxon>
    </lineage>
</organism>